<evidence type="ECO:0000256" key="4">
    <source>
        <dbReference type="ARBA" id="ARBA00011738"/>
    </source>
</evidence>
<dbReference type="NCBIfam" id="NF000648">
    <property type="entry name" value="PRK00026.1"/>
    <property type="match status" value="1"/>
</dbReference>
<dbReference type="GO" id="GO:0005829">
    <property type="term" value="C:cytosol"/>
    <property type="evidence" value="ECO:0007669"/>
    <property type="project" value="TreeGrafter"/>
</dbReference>
<evidence type="ECO:0000256" key="6">
    <source>
        <dbReference type="ARBA" id="ARBA00014679"/>
    </source>
</evidence>
<dbReference type="InterPro" id="IPR029026">
    <property type="entry name" value="tRNA_m1G_MTases_N"/>
</dbReference>
<dbReference type="AlphaFoldDB" id="A0A398DFJ6"/>
<dbReference type="Gene3D" id="1.10.1270.20">
    <property type="entry name" value="tRNA(m1g37)methyltransferase, domain 2"/>
    <property type="match status" value="1"/>
</dbReference>
<evidence type="ECO:0000256" key="12">
    <source>
        <dbReference type="ARBA" id="ARBA00029736"/>
    </source>
</evidence>
<evidence type="ECO:0000256" key="3">
    <source>
        <dbReference type="ARBA" id="ARBA00007630"/>
    </source>
</evidence>
<comment type="catalytic activity">
    <reaction evidence="14 15 17">
        <text>guanosine(37) in tRNA + S-adenosyl-L-methionine = N(1)-methylguanosine(37) in tRNA + S-adenosyl-L-homocysteine + H(+)</text>
        <dbReference type="Rhea" id="RHEA:36899"/>
        <dbReference type="Rhea" id="RHEA-COMP:10145"/>
        <dbReference type="Rhea" id="RHEA-COMP:10147"/>
        <dbReference type="ChEBI" id="CHEBI:15378"/>
        <dbReference type="ChEBI" id="CHEBI:57856"/>
        <dbReference type="ChEBI" id="CHEBI:59789"/>
        <dbReference type="ChEBI" id="CHEBI:73542"/>
        <dbReference type="ChEBI" id="CHEBI:74269"/>
        <dbReference type="EC" id="2.1.1.228"/>
    </reaction>
</comment>
<dbReference type="CDD" id="cd18080">
    <property type="entry name" value="TrmD-like"/>
    <property type="match status" value="1"/>
</dbReference>
<dbReference type="PANTHER" id="PTHR46417:SF1">
    <property type="entry name" value="TRNA (GUANINE-N(1)-)-METHYLTRANSFERASE"/>
    <property type="match status" value="1"/>
</dbReference>
<dbReference type="Gene3D" id="3.40.1280.10">
    <property type="match status" value="1"/>
</dbReference>
<keyword evidence="7 15" id="KW-0963">Cytoplasm</keyword>
<dbReference type="EC" id="2.1.1.228" evidence="5 15"/>
<dbReference type="PIRSF" id="PIRSF000386">
    <property type="entry name" value="tRNA_mtase"/>
    <property type="match status" value="1"/>
</dbReference>
<comment type="subcellular location">
    <subcellularLocation>
        <location evidence="2 15 17">Cytoplasm</location>
    </subcellularLocation>
</comment>
<dbReference type="EMBL" id="QXIU01000053">
    <property type="protein sequence ID" value="RIE14282.1"/>
    <property type="molecule type" value="Genomic_DNA"/>
</dbReference>
<evidence type="ECO:0000313" key="20">
    <source>
        <dbReference type="Proteomes" id="UP000266489"/>
    </source>
</evidence>
<dbReference type="InterPro" id="IPR029028">
    <property type="entry name" value="Alpha/beta_knot_MTases"/>
</dbReference>
<evidence type="ECO:0000256" key="10">
    <source>
        <dbReference type="ARBA" id="ARBA00022691"/>
    </source>
</evidence>
<dbReference type="SUPFAM" id="SSF75217">
    <property type="entry name" value="alpha/beta knot"/>
    <property type="match status" value="1"/>
</dbReference>
<keyword evidence="8 15" id="KW-0489">Methyltransferase</keyword>
<keyword evidence="11 15" id="KW-0819">tRNA processing</keyword>
<dbReference type="RefSeq" id="WP_119119402.1">
    <property type="nucleotide sequence ID" value="NZ_QXIU01000053.1"/>
</dbReference>
<evidence type="ECO:0000256" key="5">
    <source>
        <dbReference type="ARBA" id="ARBA00012807"/>
    </source>
</evidence>
<proteinExistence type="inferred from homology"/>
<dbReference type="Pfam" id="PF01746">
    <property type="entry name" value="tRNA_m1G_MT"/>
    <property type="match status" value="1"/>
</dbReference>
<evidence type="ECO:0000256" key="14">
    <source>
        <dbReference type="ARBA" id="ARBA00047783"/>
    </source>
</evidence>
<comment type="function">
    <text evidence="1 15 17">Specifically methylates guanosine-37 in various tRNAs.</text>
</comment>
<dbReference type="OrthoDB" id="9807416at2"/>
<evidence type="ECO:0000256" key="11">
    <source>
        <dbReference type="ARBA" id="ARBA00022694"/>
    </source>
</evidence>
<feature type="domain" description="tRNA methyltransferase TRMD/TRM10-type" evidence="18">
    <location>
        <begin position="1"/>
        <end position="223"/>
    </location>
</feature>
<dbReference type="InterPro" id="IPR023148">
    <property type="entry name" value="tRNA_m1G_MeTrfase_C_sf"/>
</dbReference>
<dbReference type="HAMAP" id="MF_00605">
    <property type="entry name" value="TrmD"/>
    <property type="match status" value="1"/>
</dbReference>
<keyword evidence="10 15" id="KW-0949">S-adenosyl-L-methionine</keyword>
<evidence type="ECO:0000259" key="18">
    <source>
        <dbReference type="Pfam" id="PF01746"/>
    </source>
</evidence>
<dbReference type="FunFam" id="1.10.1270.20:FF:000001">
    <property type="entry name" value="tRNA (guanine-N(1)-)-methyltransferase"/>
    <property type="match status" value="1"/>
</dbReference>
<dbReference type="Proteomes" id="UP000266489">
    <property type="component" value="Unassembled WGS sequence"/>
</dbReference>
<comment type="subunit">
    <text evidence="4 15 17">Homodimer.</text>
</comment>
<evidence type="ECO:0000313" key="19">
    <source>
        <dbReference type="EMBL" id="RIE14282.1"/>
    </source>
</evidence>
<evidence type="ECO:0000256" key="8">
    <source>
        <dbReference type="ARBA" id="ARBA00022603"/>
    </source>
</evidence>
<comment type="caution">
    <text evidence="15">Lacks conserved residue(s) required for the propagation of feature annotation.</text>
</comment>
<accession>A0A398DFJ6</accession>
<sequence>MKIKAISIFPLLYEPFTQVGVMKMAIDKGILDFEAVNLRDYTHDRHHTTDDIPFGGGAGMIFLPRPLIEALETIDNPVGSWVKIGVAPQGDRFTQRMAEDLAHEERLLFVAGRYEGIDERVMERLDMAISIGDIVLSGGEVASIEIIDAITRLLPGATGNAASTGEESFSSGLLEYPQYTRPRELDGEVVPEVLVSGHHANIAKWRREEALRRTLIRRPDLLRDFDLTDQDRKYLSKVLADLRGILD</sequence>
<reference evidence="19 20" key="1">
    <citation type="submission" date="2018-09" db="EMBL/GenBank/DDBJ databases">
        <title>Discovery and Ecogenomic Context for Candidatus Cryosericales, a Global Caldiserica Order Active in Thawing Permafrost.</title>
        <authorList>
            <person name="Martinez M.A."/>
            <person name="Woodcroft B.J."/>
            <person name="Ignacio Espinoza J.C."/>
            <person name="Zayed A."/>
            <person name="Singleton C.M."/>
            <person name="Boyd J."/>
            <person name="Li Y.-F."/>
            <person name="Purvine S."/>
            <person name="Maughan H."/>
            <person name="Hodgkins S.B."/>
            <person name="Anderson D."/>
            <person name="Sederholm M."/>
            <person name="Temperton B."/>
            <person name="Saleska S.R."/>
            <person name="Tyson G.W."/>
            <person name="Rich V.I."/>
        </authorList>
    </citation>
    <scope>NUCLEOTIDE SEQUENCE [LARGE SCALE GENOMIC DNA]</scope>
    <source>
        <strain evidence="19 20">SMC5</strain>
    </source>
</reference>
<protein>
    <recommendedName>
        <fullName evidence="6 15">tRNA (guanine-N(1)-)-methyltransferase</fullName>
        <ecNumber evidence="5 15">2.1.1.228</ecNumber>
    </recommendedName>
    <alternativeName>
        <fullName evidence="12 15">M1G-methyltransferase</fullName>
    </alternativeName>
    <alternativeName>
        <fullName evidence="13 15">tRNA [GM37] methyltransferase</fullName>
    </alternativeName>
</protein>
<comment type="similarity">
    <text evidence="3 15 17">Belongs to the RNA methyltransferase TrmD family.</text>
</comment>
<name>A0A398DFJ6_9BACT</name>
<dbReference type="InterPro" id="IPR002649">
    <property type="entry name" value="tRNA_m1G_MeTrfase_TrmD"/>
</dbReference>
<keyword evidence="9 15" id="KW-0808">Transferase</keyword>
<evidence type="ECO:0000256" key="2">
    <source>
        <dbReference type="ARBA" id="ARBA00004496"/>
    </source>
</evidence>
<comment type="caution">
    <text evidence="19">The sequence shown here is derived from an EMBL/GenBank/DDBJ whole genome shotgun (WGS) entry which is preliminary data.</text>
</comment>
<organism evidence="19 20">
    <name type="scientific">Candidatus Cryosericum odellii</name>
    <dbReference type="NCBI Taxonomy" id="2290917"/>
    <lineage>
        <taxon>Bacteria</taxon>
        <taxon>Pseudomonadati</taxon>
        <taxon>Caldisericota/Cryosericota group</taxon>
        <taxon>Candidatus Cryosericota</taxon>
        <taxon>Candidatus Cryosericia</taxon>
        <taxon>Candidatus Cryosericales</taxon>
        <taxon>Candidatus Cryosericaceae</taxon>
        <taxon>Candidatus Cryosericum</taxon>
    </lineage>
</organism>
<dbReference type="GO" id="GO:0002939">
    <property type="term" value="P:tRNA N1-guanine methylation"/>
    <property type="evidence" value="ECO:0007669"/>
    <property type="project" value="TreeGrafter"/>
</dbReference>
<evidence type="ECO:0000256" key="16">
    <source>
        <dbReference type="PIRSR" id="PIRSR000386-1"/>
    </source>
</evidence>
<feature type="binding site" evidence="15 16">
    <location>
        <position position="112"/>
    </location>
    <ligand>
        <name>S-adenosyl-L-methionine</name>
        <dbReference type="ChEBI" id="CHEBI:59789"/>
    </ligand>
</feature>
<dbReference type="PANTHER" id="PTHR46417">
    <property type="entry name" value="TRNA (GUANINE-N(1)-)-METHYLTRANSFERASE"/>
    <property type="match status" value="1"/>
</dbReference>
<dbReference type="GO" id="GO:0052906">
    <property type="term" value="F:tRNA (guanine(37)-N1)-methyltransferase activity"/>
    <property type="evidence" value="ECO:0007669"/>
    <property type="project" value="UniProtKB-UniRule"/>
</dbReference>
<evidence type="ECO:0000256" key="1">
    <source>
        <dbReference type="ARBA" id="ARBA00002634"/>
    </source>
</evidence>
<evidence type="ECO:0000256" key="15">
    <source>
        <dbReference type="HAMAP-Rule" id="MF_00605"/>
    </source>
</evidence>
<dbReference type="NCBIfam" id="TIGR00088">
    <property type="entry name" value="trmD"/>
    <property type="match status" value="1"/>
</dbReference>
<dbReference type="InterPro" id="IPR016009">
    <property type="entry name" value="tRNA_MeTrfase_TRMD/TRM10"/>
</dbReference>
<evidence type="ECO:0000256" key="9">
    <source>
        <dbReference type="ARBA" id="ARBA00022679"/>
    </source>
</evidence>
<gene>
    <name evidence="15 19" type="primary">trmD</name>
    <name evidence="19" type="ORF">SMC5_02020</name>
</gene>
<evidence type="ECO:0000256" key="7">
    <source>
        <dbReference type="ARBA" id="ARBA00022490"/>
    </source>
</evidence>
<evidence type="ECO:0000256" key="17">
    <source>
        <dbReference type="RuleBase" id="RU003464"/>
    </source>
</evidence>
<evidence type="ECO:0000256" key="13">
    <source>
        <dbReference type="ARBA" id="ARBA00033392"/>
    </source>
</evidence>